<evidence type="ECO:0000313" key="3">
    <source>
        <dbReference type="Proteomes" id="UP001235343"/>
    </source>
</evidence>
<dbReference type="RefSeq" id="WP_285932904.1">
    <property type="nucleotide sequence ID" value="NZ_JASTZU010000041.1"/>
</dbReference>
<dbReference type="GO" id="GO:0008168">
    <property type="term" value="F:methyltransferase activity"/>
    <property type="evidence" value="ECO:0007669"/>
    <property type="project" value="UniProtKB-KW"/>
</dbReference>
<evidence type="ECO:0000259" key="1">
    <source>
        <dbReference type="Pfam" id="PF13679"/>
    </source>
</evidence>
<dbReference type="GO" id="GO:0032259">
    <property type="term" value="P:methylation"/>
    <property type="evidence" value="ECO:0007669"/>
    <property type="project" value="UniProtKB-KW"/>
</dbReference>
<evidence type="ECO:0000313" key="2">
    <source>
        <dbReference type="EMBL" id="MDL4841625.1"/>
    </source>
</evidence>
<name>A0ABT7L8W1_9BACI</name>
<feature type="domain" description="Methyltransferase" evidence="1">
    <location>
        <begin position="42"/>
        <end position="96"/>
    </location>
</feature>
<organism evidence="2 3">
    <name type="scientific">Aquibacillus rhizosphaerae</name>
    <dbReference type="NCBI Taxonomy" id="3051431"/>
    <lineage>
        <taxon>Bacteria</taxon>
        <taxon>Bacillati</taxon>
        <taxon>Bacillota</taxon>
        <taxon>Bacilli</taxon>
        <taxon>Bacillales</taxon>
        <taxon>Bacillaceae</taxon>
        <taxon>Aquibacillus</taxon>
    </lineage>
</organism>
<dbReference type="SUPFAM" id="SSF53335">
    <property type="entry name" value="S-adenosyl-L-methionine-dependent methyltransferases"/>
    <property type="match status" value="1"/>
</dbReference>
<dbReference type="EMBL" id="JASTZU010000041">
    <property type="protein sequence ID" value="MDL4841625.1"/>
    <property type="molecule type" value="Genomic_DNA"/>
</dbReference>
<keyword evidence="2" id="KW-0808">Transferase</keyword>
<reference evidence="2 3" key="1">
    <citation type="submission" date="2023-06" db="EMBL/GenBank/DDBJ databases">
        <title>Aquibacillus rhizosphaerae LR5S19.</title>
        <authorList>
            <person name="Sun J.-Q."/>
        </authorList>
    </citation>
    <scope>NUCLEOTIDE SEQUENCE [LARGE SCALE GENOMIC DNA]</scope>
    <source>
        <strain evidence="2 3">LR5S19</strain>
    </source>
</reference>
<dbReference type="InterPro" id="IPR025714">
    <property type="entry name" value="Methyltranfer_dom"/>
</dbReference>
<dbReference type="InterPro" id="IPR029063">
    <property type="entry name" value="SAM-dependent_MTases_sf"/>
</dbReference>
<accession>A0ABT7L8W1</accession>
<dbReference type="Proteomes" id="UP001235343">
    <property type="component" value="Unassembled WGS sequence"/>
</dbReference>
<comment type="caution">
    <text evidence="2">The sequence shown here is derived from an EMBL/GenBank/DDBJ whole genome shotgun (WGS) entry which is preliminary data.</text>
</comment>
<dbReference type="Pfam" id="PF13679">
    <property type="entry name" value="Methyltransf_32"/>
    <property type="match status" value="1"/>
</dbReference>
<keyword evidence="2" id="KW-0489">Methyltransferase</keyword>
<dbReference type="Gene3D" id="3.40.50.150">
    <property type="entry name" value="Vaccinia Virus protein VP39"/>
    <property type="match status" value="1"/>
</dbReference>
<gene>
    <name evidence="2" type="ORF">QQS35_14385</name>
</gene>
<sequence length="202" mass="24545">MNELYLDQLLNINTREGYKSSNDSLHYHPYEPTPYYALDVLVQHYEVKQSDRIVDFGCGKGRLNFYFNYYFQSTVVGVEMNEEFYFQAIQNKTRYLENRKNSMDSLLFHCCLAQEYQINRLDNRFYFFNPFSIQIFMHVINNILQSLEKYEREVELILYYGSKEYIHYLEYQTAFKLKDEIKIPGLSIKNPYERFVIYHFSL</sequence>
<keyword evidence="3" id="KW-1185">Reference proteome</keyword>
<proteinExistence type="predicted"/>
<protein>
    <submittedName>
        <fullName evidence="2">Methyltransferase</fullName>
    </submittedName>
</protein>